<dbReference type="PANTHER" id="PTHR23046">
    <property type="entry name" value="PHOSPHORIBOSYLAMINOIMIDAZOLE CARBOXYLASE CATALYTIC SUBUNIT"/>
    <property type="match status" value="1"/>
</dbReference>
<dbReference type="PANTHER" id="PTHR23046:SF2">
    <property type="entry name" value="PHOSPHORIBOSYLAMINOIMIDAZOLE CARBOXYLASE"/>
    <property type="match status" value="1"/>
</dbReference>
<name>A0A0K2SJX5_LIMPI</name>
<reference evidence="9" key="2">
    <citation type="journal article" date="2016" name="Int. J. Syst. Evol. Microbiol.">
        <title>Complete genome sequence and cell structure of Limnochorda pilosa, a Gram-negative spore-former within the phylum Firmicutes.</title>
        <authorList>
            <person name="Watanabe M."/>
            <person name="Kojima H."/>
            <person name="Fukui M."/>
        </authorList>
    </citation>
    <scope>NUCLEOTIDE SEQUENCE [LARGE SCALE GENOMIC DNA]</scope>
    <source>
        <strain evidence="9">HC45</strain>
    </source>
</reference>
<keyword evidence="2 3" id="KW-0413">Isomerase</keyword>
<feature type="region of interest" description="Disordered" evidence="6">
    <location>
        <begin position="151"/>
        <end position="179"/>
    </location>
</feature>
<dbReference type="AlphaFoldDB" id="A0A0K2SJX5"/>
<dbReference type="PATRIC" id="fig|1555112.3.peg.1604"/>
<dbReference type="HAMAP" id="MF_01929">
    <property type="entry name" value="PurE_classI"/>
    <property type="match status" value="1"/>
</dbReference>
<dbReference type="GO" id="GO:0006189">
    <property type="term" value="P:'de novo' IMP biosynthetic process"/>
    <property type="evidence" value="ECO:0007669"/>
    <property type="project" value="UniProtKB-UniRule"/>
</dbReference>
<dbReference type="InterPro" id="IPR000031">
    <property type="entry name" value="PurE_dom"/>
</dbReference>
<dbReference type="SMART" id="SM01001">
    <property type="entry name" value="AIRC"/>
    <property type="match status" value="1"/>
</dbReference>
<accession>A0A0K2SJX5</accession>
<evidence type="ECO:0000313" key="8">
    <source>
        <dbReference type="EMBL" id="BAS27416.1"/>
    </source>
</evidence>
<dbReference type="PIRSF" id="PIRSF001338">
    <property type="entry name" value="AIR_carboxylase"/>
    <property type="match status" value="1"/>
</dbReference>
<protein>
    <recommendedName>
        <fullName evidence="3 4">N5-carboxyaminoimidazole ribonucleotide mutase</fullName>
        <shortName evidence="3 4">N5-CAIR mutase</shortName>
        <ecNumber evidence="3 4">5.4.99.18</ecNumber>
    </recommendedName>
    <alternativeName>
        <fullName evidence="3">5-(carboxyamino)imidazole ribonucleotide mutase</fullName>
    </alternativeName>
</protein>
<feature type="domain" description="PurE" evidence="7">
    <location>
        <begin position="2"/>
        <end position="151"/>
    </location>
</feature>
<evidence type="ECO:0000256" key="5">
    <source>
        <dbReference type="PIRSR" id="PIRSR001338-1"/>
    </source>
</evidence>
<dbReference type="NCBIfam" id="TIGR01162">
    <property type="entry name" value="purE"/>
    <property type="match status" value="1"/>
</dbReference>
<dbReference type="InterPro" id="IPR033747">
    <property type="entry name" value="PurE_ClassI"/>
</dbReference>
<organism evidence="8 9">
    <name type="scientific">Limnochorda pilosa</name>
    <dbReference type="NCBI Taxonomy" id="1555112"/>
    <lineage>
        <taxon>Bacteria</taxon>
        <taxon>Bacillati</taxon>
        <taxon>Bacillota</taxon>
        <taxon>Limnochordia</taxon>
        <taxon>Limnochordales</taxon>
        <taxon>Limnochordaceae</taxon>
        <taxon>Limnochorda</taxon>
    </lineage>
</organism>
<proteinExistence type="inferred from homology"/>
<feature type="binding site" evidence="3 5">
    <location>
        <position position="13"/>
    </location>
    <ligand>
        <name>substrate</name>
    </ligand>
</feature>
<dbReference type="Gene3D" id="3.40.50.1970">
    <property type="match status" value="1"/>
</dbReference>
<reference evidence="9" key="1">
    <citation type="submission" date="2015-07" db="EMBL/GenBank/DDBJ databases">
        <title>Complete genome sequence and phylogenetic analysis of Limnochorda pilosa.</title>
        <authorList>
            <person name="Watanabe M."/>
            <person name="Kojima H."/>
            <person name="Fukui M."/>
        </authorList>
    </citation>
    <scope>NUCLEOTIDE SEQUENCE [LARGE SCALE GENOMIC DNA]</scope>
    <source>
        <strain evidence="9">HC45</strain>
    </source>
</reference>
<evidence type="ECO:0000256" key="4">
    <source>
        <dbReference type="PIRNR" id="PIRNR001338"/>
    </source>
</evidence>
<comment type="similarity">
    <text evidence="3">Belongs to the AIR carboxylase family. Class I subfamily.</text>
</comment>
<evidence type="ECO:0000256" key="6">
    <source>
        <dbReference type="SAM" id="MobiDB-lite"/>
    </source>
</evidence>
<evidence type="ECO:0000256" key="2">
    <source>
        <dbReference type="ARBA" id="ARBA00023235"/>
    </source>
</evidence>
<feature type="binding site" evidence="3 5">
    <location>
        <position position="10"/>
    </location>
    <ligand>
        <name>substrate</name>
    </ligand>
</feature>
<dbReference type="Pfam" id="PF00731">
    <property type="entry name" value="AIRC"/>
    <property type="match status" value="1"/>
</dbReference>
<dbReference type="InterPro" id="IPR024694">
    <property type="entry name" value="PurE_prokaryotes"/>
</dbReference>
<dbReference type="STRING" id="1555112.LIP_1569"/>
<evidence type="ECO:0000256" key="3">
    <source>
        <dbReference type="HAMAP-Rule" id="MF_01929"/>
    </source>
</evidence>
<dbReference type="GO" id="GO:0034023">
    <property type="term" value="F:5-(carboxyamino)imidazole ribonucleotide mutase activity"/>
    <property type="evidence" value="ECO:0007669"/>
    <property type="project" value="UniProtKB-UniRule"/>
</dbReference>
<sequence>MAKVAIVVGSRSDLPRVERARNTLEDFGVSYELRVLSAHRTPAEVAAYGRSARERGIRVIVAAAGLAAALPGALAAETTLPVVGLPVSAGPLQGIEALLAMAQMPPGVPVGTVGIDSGTNAALQAVRILALEDAELAGRLESYQRRQRDAVLEADREVSGGAPGQPVAEEPAGQAEHER</sequence>
<keyword evidence="9" id="KW-1185">Reference proteome</keyword>
<dbReference type="SUPFAM" id="SSF52255">
    <property type="entry name" value="N5-CAIR mutase (phosphoribosylaminoimidazole carboxylase, PurE)"/>
    <property type="match status" value="1"/>
</dbReference>
<evidence type="ECO:0000259" key="7">
    <source>
        <dbReference type="SMART" id="SM01001"/>
    </source>
</evidence>
<dbReference type="UniPathway" id="UPA00074">
    <property type="reaction ID" value="UER00943"/>
</dbReference>
<gene>
    <name evidence="3" type="primary">purE</name>
    <name evidence="8" type="ORF">LIP_1569</name>
</gene>
<evidence type="ECO:0000256" key="1">
    <source>
        <dbReference type="ARBA" id="ARBA00022755"/>
    </source>
</evidence>
<dbReference type="OrthoDB" id="9791908at2"/>
<comment type="pathway">
    <text evidence="3 4">Purine metabolism; IMP biosynthesis via de novo pathway; 5-amino-1-(5-phospho-D-ribosyl)imidazole-4-carboxylate from 5-amino-1-(5-phospho-D-ribosyl)imidazole (N5-CAIR route): step 2/2.</text>
</comment>
<evidence type="ECO:0000313" key="9">
    <source>
        <dbReference type="Proteomes" id="UP000065807"/>
    </source>
</evidence>
<keyword evidence="1 3" id="KW-0658">Purine biosynthesis</keyword>
<dbReference type="Proteomes" id="UP000065807">
    <property type="component" value="Chromosome"/>
</dbReference>
<feature type="binding site" evidence="3 5">
    <location>
        <position position="40"/>
    </location>
    <ligand>
        <name>substrate</name>
    </ligand>
</feature>
<comment type="function">
    <text evidence="3 4">Catalyzes the conversion of N5-carboxyaminoimidazole ribonucleotide (N5-CAIR) to 4-carboxy-5-aminoimidazole ribonucleotide (CAIR).</text>
</comment>
<dbReference type="KEGG" id="lpil:LIP_1569"/>
<dbReference type="EC" id="5.4.99.18" evidence="3 4"/>
<comment type="catalytic activity">
    <reaction evidence="3 4">
        <text>5-carboxyamino-1-(5-phospho-D-ribosyl)imidazole + H(+) = 5-amino-1-(5-phospho-D-ribosyl)imidazole-4-carboxylate</text>
        <dbReference type="Rhea" id="RHEA:13193"/>
        <dbReference type="ChEBI" id="CHEBI:15378"/>
        <dbReference type="ChEBI" id="CHEBI:58730"/>
        <dbReference type="ChEBI" id="CHEBI:77657"/>
        <dbReference type="EC" id="5.4.99.18"/>
    </reaction>
</comment>
<dbReference type="EMBL" id="AP014924">
    <property type="protein sequence ID" value="BAS27416.1"/>
    <property type="molecule type" value="Genomic_DNA"/>
</dbReference>
<dbReference type="RefSeq" id="WP_068136220.1">
    <property type="nucleotide sequence ID" value="NZ_AP014924.1"/>
</dbReference>